<dbReference type="AlphaFoldDB" id="A0A0N4UVN8"/>
<dbReference type="Proteomes" id="UP000274131">
    <property type="component" value="Unassembled WGS sequence"/>
</dbReference>
<dbReference type="EMBL" id="UXUI01007185">
    <property type="protein sequence ID" value="VDD86080.1"/>
    <property type="molecule type" value="Genomic_DNA"/>
</dbReference>
<name>A0A0N4UVN8_ENTVE</name>
<evidence type="ECO:0000313" key="1">
    <source>
        <dbReference type="EMBL" id="VDD86080.1"/>
    </source>
</evidence>
<dbReference type="WBParaSite" id="EVEC_0000151501-mRNA-1">
    <property type="protein sequence ID" value="EVEC_0000151501-mRNA-1"/>
    <property type="gene ID" value="EVEC_0000151501"/>
</dbReference>
<organism evidence="3">
    <name type="scientific">Enterobius vermicularis</name>
    <name type="common">Human pinworm</name>
    <dbReference type="NCBI Taxonomy" id="51028"/>
    <lineage>
        <taxon>Eukaryota</taxon>
        <taxon>Metazoa</taxon>
        <taxon>Ecdysozoa</taxon>
        <taxon>Nematoda</taxon>
        <taxon>Chromadorea</taxon>
        <taxon>Rhabditida</taxon>
        <taxon>Spirurina</taxon>
        <taxon>Oxyuridomorpha</taxon>
        <taxon>Oxyuroidea</taxon>
        <taxon>Oxyuridae</taxon>
        <taxon>Enterobius</taxon>
    </lineage>
</organism>
<protein>
    <submittedName>
        <fullName evidence="3">Reverse transcriptase domain-containing protein</fullName>
    </submittedName>
</protein>
<evidence type="ECO:0000313" key="2">
    <source>
        <dbReference type="Proteomes" id="UP000274131"/>
    </source>
</evidence>
<sequence length="110" mass="11939">MLFEPKGDNRTGCYGDGMPPLPIMLGDALPSKLKPTILTCSLSDEVGFRKNEYLRCVTEEYGMISEIRMEKGGLRTDIQGGGEEGKLARVSGAVKRDSEPAYSILLALIA</sequence>
<reference evidence="1 2" key="2">
    <citation type="submission" date="2018-10" db="EMBL/GenBank/DDBJ databases">
        <authorList>
            <consortium name="Pathogen Informatics"/>
        </authorList>
    </citation>
    <scope>NUCLEOTIDE SEQUENCE [LARGE SCALE GENOMIC DNA]</scope>
</reference>
<reference evidence="3" key="1">
    <citation type="submission" date="2017-02" db="UniProtKB">
        <authorList>
            <consortium name="WormBaseParasite"/>
        </authorList>
    </citation>
    <scope>IDENTIFICATION</scope>
</reference>
<gene>
    <name evidence="1" type="ORF">EVEC_LOCUS1223</name>
</gene>
<evidence type="ECO:0000313" key="3">
    <source>
        <dbReference type="WBParaSite" id="EVEC_0000151501-mRNA-1"/>
    </source>
</evidence>
<keyword evidence="2" id="KW-1185">Reference proteome</keyword>
<proteinExistence type="predicted"/>
<accession>A0A0N4UVN8</accession>